<name>A0A6B0T2H5_9EURY</name>
<proteinExistence type="predicted"/>
<organism evidence="1 2">
    <name type="scientific">Halobaculum saliterrae</name>
    <dbReference type="NCBI Taxonomy" id="2073113"/>
    <lineage>
        <taxon>Archaea</taxon>
        <taxon>Methanobacteriati</taxon>
        <taxon>Methanobacteriota</taxon>
        <taxon>Stenosarchaea group</taxon>
        <taxon>Halobacteria</taxon>
        <taxon>Halobacteriales</taxon>
        <taxon>Haloferacaceae</taxon>
        <taxon>Halobaculum</taxon>
    </lineage>
</organism>
<evidence type="ECO:0000313" key="2">
    <source>
        <dbReference type="Proteomes" id="UP000437065"/>
    </source>
</evidence>
<sequence length="47" mass="5215">MPRVGSHGPEQFPSPLRERIQRVVELAVPDGRDFVVTESIQIACSLP</sequence>
<keyword evidence="2" id="KW-1185">Reference proteome</keyword>
<dbReference type="EMBL" id="WUUS01000009">
    <property type="protein sequence ID" value="MXR42490.1"/>
    <property type="molecule type" value="Genomic_DNA"/>
</dbReference>
<dbReference type="Proteomes" id="UP000437065">
    <property type="component" value="Unassembled WGS sequence"/>
</dbReference>
<comment type="caution">
    <text evidence="1">The sequence shown here is derived from an EMBL/GenBank/DDBJ whole genome shotgun (WGS) entry which is preliminary data.</text>
</comment>
<dbReference type="RefSeq" id="WP_159668844.1">
    <property type="nucleotide sequence ID" value="NZ_WUUS01000009.1"/>
</dbReference>
<dbReference type="AlphaFoldDB" id="A0A6B0T2H5"/>
<gene>
    <name evidence="1" type="ORF">GRX01_14225</name>
</gene>
<evidence type="ECO:0000313" key="1">
    <source>
        <dbReference type="EMBL" id="MXR42490.1"/>
    </source>
</evidence>
<protein>
    <submittedName>
        <fullName evidence="1">Uncharacterized protein</fullName>
    </submittedName>
</protein>
<accession>A0A6B0T2H5</accession>
<reference evidence="1 2" key="1">
    <citation type="submission" date="2019-12" db="EMBL/GenBank/DDBJ databases">
        <title>Isolation and characterization of three novel carbon monoxide-oxidizing members of Halobacteria from salione crusts and soils.</title>
        <authorList>
            <person name="Myers M.R."/>
            <person name="King G.M."/>
        </authorList>
    </citation>
    <scope>NUCLEOTIDE SEQUENCE [LARGE SCALE GENOMIC DNA]</scope>
    <source>
        <strain evidence="1 2">WSA2</strain>
    </source>
</reference>